<dbReference type="OrthoDB" id="9803895at2"/>
<organism evidence="4 5">
    <name type="scientific">Flavobacterium zepuense</name>
    <dbReference type="NCBI Taxonomy" id="2593302"/>
    <lineage>
        <taxon>Bacteria</taxon>
        <taxon>Pseudomonadati</taxon>
        <taxon>Bacteroidota</taxon>
        <taxon>Flavobacteriia</taxon>
        <taxon>Flavobacteriales</taxon>
        <taxon>Flavobacteriaceae</taxon>
        <taxon>Flavobacterium</taxon>
    </lineage>
</organism>
<feature type="transmembrane region" description="Helical" evidence="2">
    <location>
        <begin position="12"/>
        <end position="34"/>
    </location>
</feature>
<dbReference type="Gene3D" id="3.30.10.20">
    <property type="match status" value="2"/>
</dbReference>
<dbReference type="Proteomes" id="UP000320643">
    <property type="component" value="Unassembled WGS sequence"/>
</dbReference>
<accession>A0A552V0L0</accession>
<keyword evidence="2" id="KW-0812">Transmembrane</keyword>
<evidence type="ECO:0000313" key="4">
    <source>
        <dbReference type="EMBL" id="TRW23980.1"/>
    </source>
</evidence>
<proteinExistence type="predicted"/>
<name>A0A552V0L0_9FLAO</name>
<sequence>MSVKEFLKSKVFFKQVAIALGIIVVVVFLLLQWLSIATDHGNVIPVPDLHKLTVAKATETLENIDLEAVVLDTVDFNPDFPPYTITEQDPLPKVNVKEDRKIYVKVNSGGYSTVAMPDLIQKTYRQAVPTLQSLGLQEGTKTYVPYLAKDVVLEMKQKGKKLKAGDKVMKASKIDLVLGDGKTGYQENDSINDVRTLEPAEDNDE</sequence>
<dbReference type="AlphaFoldDB" id="A0A552V0L0"/>
<protein>
    <submittedName>
        <fullName evidence="4">PASTA domain-containing protein</fullName>
    </submittedName>
</protein>
<keyword evidence="5" id="KW-1185">Reference proteome</keyword>
<evidence type="ECO:0000313" key="5">
    <source>
        <dbReference type="Proteomes" id="UP000320643"/>
    </source>
</evidence>
<reference evidence="4 5" key="1">
    <citation type="submission" date="2019-07" db="EMBL/GenBank/DDBJ databases">
        <title>Flavobacterium sp. nov., isolated from glacier ice.</title>
        <authorList>
            <person name="Liu Q."/>
            <person name="Xin Y.-H."/>
        </authorList>
    </citation>
    <scope>NUCLEOTIDE SEQUENCE [LARGE SCALE GENOMIC DNA]</scope>
    <source>
        <strain evidence="4 5">ZT4R6</strain>
    </source>
</reference>
<evidence type="ECO:0000256" key="1">
    <source>
        <dbReference type="SAM" id="MobiDB-lite"/>
    </source>
</evidence>
<dbReference type="Pfam" id="PF03793">
    <property type="entry name" value="PASTA"/>
    <property type="match status" value="1"/>
</dbReference>
<evidence type="ECO:0000259" key="3">
    <source>
        <dbReference type="PROSITE" id="PS51178"/>
    </source>
</evidence>
<dbReference type="PROSITE" id="PS51178">
    <property type="entry name" value="PASTA"/>
    <property type="match status" value="2"/>
</dbReference>
<dbReference type="RefSeq" id="WP_143373728.1">
    <property type="nucleotide sequence ID" value="NZ_VJVZ01000007.1"/>
</dbReference>
<feature type="region of interest" description="Disordered" evidence="1">
    <location>
        <begin position="183"/>
        <end position="205"/>
    </location>
</feature>
<feature type="domain" description="PASTA" evidence="3">
    <location>
        <begin position="110"/>
        <end position="180"/>
    </location>
</feature>
<comment type="caution">
    <text evidence="4">The sequence shown here is derived from an EMBL/GenBank/DDBJ whole genome shotgun (WGS) entry which is preliminary data.</text>
</comment>
<feature type="domain" description="PASTA" evidence="3">
    <location>
        <begin position="41"/>
        <end position="108"/>
    </location>
</feature>
<dbReference type="CDD" id="cd06577">
    <property type="entry name" value="PASTA_pknB"/>
    <property type="match status" value="2"/>
</dbReference>
<evidence type="ECO:0000256" key="2">
    <source>
        <dbReference type="SAM" id="Phobius"/>
    </source>
</evidence>
<dbReference type="InterPro" id="IPR005543">
    <property type="entry name" value="PASTA_dom"/>
</dbReference>
<keyword evidence="2" id="KW-0472">Membrane</keyword>
<dbReference type="EMBL" id="VJVZ01000007">
    <property type="protein sequence ID" value="TRW23980.1"/>
    <property type="molecule type" value="Genomic_DNA"/>
</dbReference>
<gene>
    <name evidence="4" type="ORF">FMM05_12545</name>
</gene>
<dbReference type="SMART" id="SM00740">
    <property type="entry name" value="PASTA"/>
    <property type="match status" value="2"/>
</dbReference>
<keyword evidence="2" id="KW-1133">Transmembrane helix</keyword>